<keyword evidence="2" id="KW-1185">Reference proteome</keyword>
<proteinExistence type="predicted"/>
<evidence type="ECO:0000313" key="1">
    <source>
        <dbReference type="EMBL" id="MCT7969476.1"/>
    </source>
</evidence>
<gene>
    <name evidence="1" type="ORF">NG799_24480</name>
</gene>
<dbReference type="EMBL" id="JAMXFF010000051">
    <property type="protein sequence ID" value="MCT7969476.1"/>
    <property type="molecule type" value="Genomic_DNA"/>
</dbReference>
<comment type="caution">
    <text evidence="1">The sequence shown here is derived from an EMBL/GenBank/DDBJ whole genome shotgun (WGS) entry which is preliminary data.</text>
</comment>
<name>A0ABT2MXJ6_9CYAN</name>
<organism evidence="1 2">
    <name type="scientific">Laspinema palackyanum D2a</name>
    <dbReference type="NCBI Taxonomy" id="2953684"/>
    <lineage>
        <taxon>Bacteria</taxon>
        <taxon>Bacillati</taxon>
        <taxon>Cyanobacteriota</taxon>
        <taxon>Cyanophyceae</taxon>
        <taxon>Oscillatoriophycideae</taxon>
        <taxon>Oscillatoriales</taxon>
        <taxon>Laspinemataceae</taxon>
        <taxon>Laspinema</taxon>
        <taxon>Laspinema palackyanum</taxon>
    </lineage>
</organism>
<evidence type="ECO:0000313" key="2">
    <source>
        <dbReference type="Proteomes" id="UP001525890"/>
    </source>
</evidence>
<sequence>MAMLPNLRSPTQSNGLIWVRFRSRNKAEFIPFGENWLFCDRHHATASS</sequence>
<dbReference type="Proteomes" id="UP001525890">
    <property type="component" value="Unassembled WGS sequence"/>
</dbReference>
<protein>
    <submittedName>
        <fullName evidence="1">Uncharacterized protein</fullName>
    </submittedName>
</protein>
<reference evidence="1 2" key="1">
    <citation type="journal article" date="2022" name="Front. Microbiol.">
        <title>High genomic differentiation and limited gene flow indicate recent cryptic speciation within the genus Laspinema (cyanobacteria).</title>
        <authorList>
            <person name="Stanojkovic A."/>
            <person name="Skoupy S."/>
            <person name="Skaloud P."/>
            <person name="Dvorak P."/>
        </authorList>
    </citation>
    <scope>NUCLEOTIDE SEQUENCE [LARGE SCALE GENOMIC DNA]</scope>
    <source>
        <strain evidence="1 2">D2a</strain>
    </source>
</reference>
<accession>A0ABT2MXJ6</accession>